<evidence type="ECO:0000313" key="2">
    <source>
        <dbReference type="Proteomes" id="UP000546642"/>
    </source>
</evidence>
<dbReference type="RefSeq" id="WP_184074078.1">
    <property type="nucleotide sequence ID" value="NZ_JACHDS010000001.1"/>
</dbReference>
<keyword evidence="2" id="KW-1185">Reference proteome</keyword>
<name>A0A7X0D5D1_9ACTN</name>
<sequence length="140" mass="14175">MDVGDSTVGTAGRGIRPKPATAAYLAEALARRARRPITPTDLGLGSPADTPAATGDLVGDLAHLGRMDVDRHGFLTAAFSLPAAMAVPGSAPLSERAESALRGGAVGNAEVDTVRDVVRADERLGGGVGRSAVVEYLSKA</sequence>
<accession>A0A7X0D5D1</accession>
<proteinExistence type="predicted"/>
<protein>
    <submittedName>
        <fullName evidence="1">Uncharacterized protein</fullName>
    </submittedName>
</protein>
<gene>
    <name evidence="1" type="ORF">HNR23_001064</name>
</gene>
<organism evidence="1 2">
    <name type="scientific">Nocardiopsis mwathae</name>
    <dbReference type="NCBI Taxonomy" id="1472723"/>
    <lineage>
        <taxon>Bacteria</taxon>
        <taxon>Bacillati</taxon>
        <taxon>Actinomycetota</taxon>
        <taxon>Actinomycetes</taxon>
        <taxon>Streptosporangiales</taxon>
        <taxon>Nocardiopsidaceae</taxon>
        <taxon>Nocardiopsis</taxon>
    </lineage>
</organism>
<evidence type="ECO:0000313" key="1">
    <source>
        <dbReference type="EMBL" id="MBB6171004.1"/>
    </source>
</evidence>
<dbReference type="AlphaFoldDB" id="A0A7X0D5D1"/>
<comment type="caution">
    <text evidence="1">The sequence shown here is derived from an EMBL/GenBank/DDBJ whole genome shotgun (WGS) entry which is preliminary data.</text>
</comment>
<reference evidence="1 2" key="1">
    <citation type="submission" date="2020-08" db="EMBL/GenBank/DDBJ databases">
        <title>Sequencing the genomes of 1000 actinobacteria strains.</title>
        <authorList>
            <person name="Klenk H.-P."/>
        </authorList>
    </citation>
    <scope>NUCLEOTIDE SEQUENCE [LARGE SCALE GENOMIC DNA]</scope>
    <source>
        <strain evidence="1 2">DSM 46659</strain>
    </source>
</reference>
<dbReference type="EMBL" id="JACHDS010000001">
    <property type="protein sequence ID" value="MBB6171004.1"/>
    <property type="molecule type" value="Genomic_DNA"/>
</dbReference>
<dbReference type="Proteomes" id="UP000546642">
    <property type="component" value="Unassembled WGS sequence"/>
</dbReference>